<accession>A0ACA9NV53</accession>
<evidence type="ECO:0000313" key="2">
    <source>
        <dbReference type="Proteomes" id="UP000789860"/>
    </source>
</evidence>
<dbReference type="Proteomes" id="UP000789860">
    <property type="component" value="Unassembled WGS sequence"/>
</dbReference>
<keyword evidence="2" id="KW-1185">Reference proteome</keyword>
<protein>
    <submittedName>
        <fullName evidence="1">360_t:CDS:1</fullName>
    </submittedName>
</protein>
<evidence type="ECO:0000313" key="1">
    <source>
        <dbReference type="EMBL" id="CAG8673642.1"/>
    </source>
</evidence>
<reference evidence="1" key="1">
    <citation type="submission" date="2021-06" db="EMBL/GenBank/DDBJ databases">
        <authorList>
            <person name="Kallberg Y."/>
            <person name="Tangrot J."/>
            <person name="Rosling A."/>
        </authorList>
    </citation>
    <scope>NUCLEOTIDE SEQUENCE</scope>
    <source>
        <strain evidence="1">AU212A</strain>
    </source>
</reference>
<name>A0ACA9NV53_9GLOM</name>
<sequence>EKPSTTLICFAIGAGKIKTLRKILASLAQSSANLLCTICVSYHKTFSNESEAKLKELKKFDFRVEQYQNIVADLKTHK</sequence>
<gene>
    <name evidence="1" type="ORF">SCALOS_LOCUS9469</name>
</gene>
<comment type="caution">
    <text evidence="1">The sequence shown here is derived from an EMBL/GenBank/DDBJ whole genome shotgun (WGS) entry which is preliminary data.</text>
</comment>
<organism evidence="1 2">
    <name type="scientific">Scutellospora calospora</name>
    <dbReference type="NCBI Taxonomy" id="85575"/>
    <lineage>
        <taxon>Eukaryota</taxon>
        <taxon>Fungi</taxon>
        <taxon>Fungi incertae sedis</taxon>
        <taxon>Mucoromycota</taxon>
        <taxon>Glomeromycotina</taxon>
        <taxon>Glomeromycetes</taxon>
        <taxon>Diversisporales</taxon>
        <taxon>Gigasporaceae</taxon>
        <taxon>Scutellospora</taxon>
    </lineage>
</organism>
<proteinExistence type="predicted"/>
<dbReference type="EMBL" id="CAJVPM010029533">
    <property type="protein sequence ID" value="CAG8673642.1"/>
    <property type="molecule type" value="Genomic_DNA"/>
</dbReference>
<feature type="non-terminal residue" evidence="1">
    <location>
        <position position="1"/>
    </location>
</feature>